<gene>
    <name evidence="2" type="ORF">DAEQUDRAFT_531885</name>
</gene>
<organism evidence="2 3">
    <name type="scientific">Daedalea quercina L-15889</name>
    <dbReference type="NCBI Taxonomy" id="1314783"/>
    <lineage>
        <taxon>Eukaryota</taxon>
        <taxon>Fungi</taxon>
        <taxon>Dikarya</taxon>
        <taxon>Basidiomycota</taxon>
        <taxon>Agaricomycotina</taxon>
        <taxon>Agaricomycetes</taxon>
        <taxon>Polyporales</taxon>
        <taxon>Fomitopsis</taxon>
    </lineage>
</organism>
<dbReference type="OrthoDB" id="5407957at2759"/>
<accession>A0A165M8U7</accession>
<evidence type="ECO:0000256" key="1">
    <source>
        <dbReference type="SAM" id="MobiDB-lite"/>
    </source>
</evidence>
<protein>
    <submittedName>
        <fullName evidence="2">Uncharacterized protein</fullName>
    </submittedName>
</protein>
<proteinExistence type="predicted"/>
<feature type="region of interest" description="Disordered" evidence="1">
    <location>
        <begin position="105"/>
        <end position="136"/>
    </location>
</feature>
<evidence type="ECO:0000313" key="3">
    <source>
        <dbReference type="Proteomes" id="UP000076727"/>
    </source>
</evidence>
<feature type="compositionally biased region" description="Basic and acidic residues" evidence="1">
    <location>
        <begin position="112"/>
        <end position="126"/>
    </location>
</feature>
<dbReference type="AlphaFoldDB" id="A0A165M8U7"/>
<dbReference type="EMBL" id="KV429107">
    <property type="protein sequence ID" value="KZT65371.1"/>
    <property type="molecule type" value="Genomic_DNA"/>
</dbReference>
<sequence>MTSYGSCTSACRHHHRRERRFKASRVSQVARELPTEGEAKRDMKNLLNSLLCFVRVIITSAPYHAILSDLSSFSRETVADVASDVGHLAAQVQSSAIEVERSVRPRCSSGDAKGKEREFYGKDEQSTYRNPSQGKQGPVSAYGPCAGGYSTPLVFCTISEFHHSLSFMRIRTQPFTVLCKQFLVLFRRYTSKARRVTYRLSLPSCGPSLRSLALSRISRCSWNGWPQDAPWTAFCVVSLWL</sequence>
<evidence type="ECO:0000313" key="2">
    <source>
        <dbReference type="EMBL" id="KZT65371.1"/>
    </source>
</evidence>
<dbReference type="Proteomes" id="UP000076727">
    <property type="component" value="Unassembled WGS sequence"/>
</dbReference>
<reference evidence="2 3" key="1">
    <citation type="journal article" date="2016" name="Mol. Biol. Evol.">
        <title>Comparative Genomics of Early-Diverging Mushroom-Forming Fungi Provides Insights into the Origins of Lignocellulose Decay Capabilities.</title>
        <authorList>
            <person name="Nagy L.G."/>
            <person name="Riley R."/>
            <person name="Tritt A."/>
            <person name="Adam C."/>
            <person name="Daum C."/>
            <person name="Floudas D."/>
            <person name="Sun H."/>
            <person name="Yadav J.S."/>
            <person name="Pangilinan J."/>
            <person name="Larsson K.H."/>
            <person name="Matsuura K."/>
            <person name="Barry K."/>
            <person name="Labutti K."/>
            <person name="Kuo R."/>
            <person name="Ohm R.A."/>
            <person name="Bhattacharya S.S."/>
            <person name="Shirouzu T."/>
            <person name="Yoshinaga Y."/>
            <person name="Martin F.M."/>
            <person name="Grigoriev I.V."/>
            <person name="Hibbett D.S."/>
        </authorList>
    </citation>
    <scope>NUCLEOTIDE SEQUENCE [LARGE SCALE GENOMIC DNA]</scope>
    <source>
        <strain evidence="2 3">L-15889</strain>
    </source>
</reference>
<keyword evidence="3" id="KW-1185">Reference proteome</keyword>
<name>A0A165M8U7_9APHY</name>